<reference evidence="1 2" key="1">
    <citation type="submission" date="2019-03" db="EMBL/GenBank/DDBJ databases">
        <title>Genomic Encyclopedia of Archaeal and Bacterial Type Strains, Phase II (KMG-II): from individual species to whole genera.</title>
        <authorList>
            <person name="Goeker M."/>
        </authorList>
    </citation>
    <scope>NUCLEOTIDE SEQUENCE [LARGE SCALE GENOMIC DNA]</scope>
    <source>
        <strain evidence="1 2">DSM 18435</strain>
    </source>
</reference>
<dbReference type="InterPro" id="IPR029465">
    <property type="entry name" value="ATPgrasp_TupA"/>
</dbReference>
<evidence type="ECO:0000313" key="1">
    <source>
        <dbReference type="EMBL" id="TDQ29242.1"/>
    </source>
</evidence>
<protein>
    <submittedName>
        <fullName evidence="1">Teichuronopeptide biosynthesis TupA-like protein</fullName>
    </submittedName>
</protein>
<dbReference type="Pfam" id="PF14305">
    <property type="entry name" value="ATPgrasp_TupA"/>
    <property type="match status" value="1"/>
</dbReference>
<dbReference type="Proteomes" id="UP000295468">
    <property type="component" value="Unassembled WGS sequence"/>
</dbReference>
<dbReference type="EMBL" id="SNYI01000003">
    <property type="protein sequence ID" value="TDQ29242.1"/>
    <property type="molecule type" value="Genomic_DNA"/>
</dbReference>
<dbReference type="AlphaFoldDB" id="A0A4R6TKB2"/>
<comment type="caution">
    <text evidence="1">The sequence shown here is derived from an EMBL/GenBank/DDBJ whole genome shotgun (WGS) entry which is preliminary data.</text>
</comment>
<evidence type="ECO:0000313" key="2">
    <source>
        <dbReference type="Proteomes" id="UP000295468"/>
    </source>
</evidence>
<accession>A0A4R6TKB2</accession>
<proteinExistence type="predicted"/>
<gene>
    <name evidence="1" type="ORF">CLV82_2696</name>
</gene>
<organism evidence="1 2">
    <name type="scientific">Zeaxanthinibacter enoshimensis</name>
    <dbReference type="NCBI Taxonomy" id="392009"/>
    <lineage>
        <taxon>Bacteria</taxon>
        <taxon>Pseudomonadati</taxon>
        <taxon>Bacteroidota</taxon>
        <taxon>Flavobacteriia</taxon>
        <taxon>Flavobacteriales</taxon>
        <taxon>Flavobacteriaceae</taxon>
        <taxon>Zeaxanthinibacter</taxon>
    </lineage>
</organism>
<name>A0A4R6TKB2_9FLAO</name>
<dbReference type="RefSeq" id="WP_133644826.1">
    <property type="nucleotide sequence ID" value="NZ_SNYI01000003.1"/>
</dbReference>
<dbReference type="SUPFAM" id="SSF56059">
    <property type="entry name" value="Glutathione synthetase ATP-binding domain-like"/>
    <property type="match status" value="1"/>
</dbReference>
<sequence>MLKKLFYGLLKKLKFLPQHLYVRIYYEYYTGKKLNLEDPKEFNEKVQWLKVHYRPKILNKLVNKYEVREYVREKIGPEYLNNLLAVYRNASAVDLDTLPDRFVLKAAHGYGFNLIVPQKSKLNSGKARYLFHKWFLRNQYYRGGLEWAYKDSTPYIVAEEFLEEPGKNVLNDYKIYCFGGKAKFVQVDRDRGGDHHKYFFDRQWCLMPFSKGVGKVSKEAIAPPENWEKMFELAEKLADKFPFVRVDFYNLSGRIIFGEMTFYPGDGRQEFYPDIYNRIIGDYLELPDLGDREYIKQYG</sequence>
<dbReference type="OrthoDB" id="9791827at2"/>
<keyword evidence="2" id="KW-1185">Reference proteome</keyword>